<evidence type="ECO:0000259" key="1">
    <source>
        <dbReference type="Pfam" id="PF13302"/>
    </source>
</evidence>
<proteinExistence type="predicted"/>
<dbReference type="InterPro" id="IPR000182">
    <property type="entry name" value="GNAT_dom"/>
</dbReference>
<dbReference type="InterPro" id="IPR016181">
    <property type="entry name" value="Acyl_CoA_acyltransferase"/>
</dbReference>
<evidence type="ECO:0000313" key="3">
    <source>
        <dbReference type="Proteomes" id="UP000623842"/>
    </source>
</evidence>
<dbReference type="RefSeq" id="WP_189767086.1">
    <property type="nucleotide sequence ID" value="NZ_BNCK01000001.1"/>
</dbReference>
<protein>
    <recommendedName>
        <fullName evidence="1">N-acetyltransferase domain-containing protein</fullName>
    </recommendedName>
</protein>
<feature type="domain" description="N-acetyltransferase" evidence="1">
    <location>
        <begin position="12"/>
        <end position="149"/>
    </location>
</feature>
<accession>A0A919EGL9</accession>
<dbReference type="EMBL" id="BNCK01000001">
    <property type="protein sequence ID" value="GHF80374.1"/>
    <property type="molecule type" value="Genomic_DNA"/>
</dbReference>
<reference evidence="2" key="1">
    <citation type="journal article" date="2014" name="Int. J. Syst. Evol. Microbiol.">
        <title>Complete genome sequence of Corynebacterium casei LMG S-19264T (=DSM 44701T), isolated from a smear-ripened cheese.</title>
        <authorList>
            <consortium name="US DOE Joint Genome Institute (JGI-PGF)"/>
            <person name="Walter F."/>
            <person name="Albersmeier A."/>
            <person name="Kalinowski J."/>
            <person name="Ruckert C."/>
        </authorList>
    </citation>
    <scope>NUCLEOTIDE SEQUENCE</scope>
    <source>
        <strain evidence="2">KCTC 42731</strain>
    </source>
</reference>
<gene>
    <name evidence="2" type="ORF">GCM10017161_04560</name>
</gene>
<name>A0A919EGL9_9GAMM</name>
<dbReference type="SUPFAM" id="SSF55729">
    <property type="entry name" value="Acyl-CoA N-acyltransferases (Nat)"/>
    <property type="match status" value="1"/>
</dbReference>
<dbReference type="Pfam" id="PF13302">
    <property type="entry name" value="Acetyltransf_3"/>
    <property type="match status" value="1"/>
</dbReference>
<dbReference type="GO" id="GO:0016747">
    <property type="term" value="F:acyltransferase activity, transferring groups other than amino-acyl groups"/>
    <property type="evidence" value="ECO:0007669"/>
    <property type="project" value="InterPro"/>
</dbReference>
<comment type="caution">
    <text evidence="2">The sequence shown here is derived from an EMBL/GenBank/DDBJ whole genome shotgun (WGS) entry which is preliminary data.</text>
</comment>
<dbReference type="AlphaFoldDB" id="A0A919EGL9"/>
<sequence>MFSTINKYGVSLTPIAEKDIETIRCWRNHPEVSRFMFSQDFISPEQQQAWFSSVSQKLNECYYMVTFRDQEFGVVYAKSLDNQALYQAKFIEPGLYLDPASQLKSSLLAFAPSLALLDEFFSQGQCEQFTAQVLTENTSALRYNKSLGYVIDSTRSSEEILTMHLSAQQFEQATSKIGGLLSRY</sequence>
<reference evidence="2" key="2">
    <citation type="submission" date="2020-09" db="EMBL/GenBank/DDBJ databases">
        <authorList>
            <person name="Sun Q."/>
            <person name="Kim S."/>
        </authorList>
    </citation>
    <scope>NUCLEOTIDE SEQUENCE</scope>
    <source>
        <strain evidence="2">KCTC 42731</strain>
    </source>
</reference>
<organism evidence="2 3">
    <name type="scientific">Thalassotalea marina</name>
    <dbReference type="NCBI Taxonomy" id="1673741"/>
    <lineage>
        <taxon>Bacteria</taxon>
        <taxon>Pseudomonadati</taxon>
        <taxon>Pseudomonadota</taxon>
        <taxon>Gammaproteobacteria</taxon>
        <taxon>Alteromonadales</taxon>
        <taxon>Colwelliaceae</taxon>
        <taxon>Thalassotalea</taxon>
    </lineage>
</organism>
<dbReference type="Gene3D" id="3.40.630.30">
    <property type="match status" value="1"/>
</dbReference>
<dbReference type="Proteomes" id="UP000623842">
    <property type="component" value="Unassembled WGS sequence"/>
</dbReference>
<keyword evidence="3" id="KW-1185">Reference proteome</keyword>
<evidence type="ECO:0000313" key="2">
    <source>
        <dbReference type="EMBL" id="GHF80374.1"/>
    </source>
</evidence>